<gene>
    <name evidence="2" type="ORF">LZC95_35135</name>
</gene>
<dbReference type="Gene3D" id="1.20.1260.10">
    <property type="match status" value="1"/>
</dbReference>
<evidence type="ECO:0000259" key="1">
    <source>
        <dbReference type="Pfam" id="PF09537"/>
    </source>
</evidence>
<accession>A0ABZ2K4F2</accession>
<sequence>MSSTETHAAEPKAIIAMLNKCIETCIDGQKGYGEAEANVEDSTLKSIFQIRKHERFEFVFDLQAAVRQLGGEPEFDGTAAGTVHRGWMGLRRTASGHRDRAIVEEWARGERAALKGYREALKGAPLTTLPPKLRTMLQAQYASIRAALDEASSNLAH</sequence>
<proteinExistence type="predicted"/>
<reference evidence="2 3" key="1">
    <citation type="submission" date="2021-12" db="EMBL/GenBank/DDBJ databases">
        <title>Discovery of the Pendulisporaceae a myxobacterial family with distinct sporulation behavior and unique specialized metabolism.</title>
        <authorList>
            <person name="Garcia R."/>
            <person name="Popoff A."/>
            <person name="Bader C.D."/>
            <person name="Loehr J."/>
            <person name="Walesch S."/>
            <person name="Walt C."/>
            <person name="Boldt J."/>
            <person name="Bunk B."/>
            <person name="Haeckl F.J.F.P.J."/>
            <person name="Gunesch A.P."/>
            <person name="Birkelbach J."/>
            <person name="Nuebel U."/>
            <person name="Pietschmann T."/>
            <person name="Bach T."/>
            <person name="Mueller R."/>
        </authorList>
    </citation>
    <scope>NUCLEOTIDE SEQUENCE [LARGE SCALE GENOMIC DNA]</scope>
    <source>
        <strain evidence="2 3">MSr12523</strain>
    </source>
</reference>
<dbReference type="Proteomes" id="UP001379533">
    <property type="component" value="Chromosome"/>
</dbReference>
<dbReference type="NCBIfam" id="TIGR02284">
    <property type="entry name" value="PA2169 family four-helix-bundle protein"/>
    <property type="match status" value="1"/>
</dbReference>
<dbReference type="Pfam" id="PF09537">
    <property type="entry name" value="DUF2383"/>
    <property type="match status" value="1"/>
</dbReference>
<dbReference type="InterPro" id="IPR011971">
    <property type="entry name" value="CHP02284"/>
</dbReference>
<organism evidence="2 3">
    <name type="scientific">Pendulispora brunnea</name>
    <dbReference type="NCBI Taxonomy" id="2905690"/>
    <lineage>
        <taxon>Bacteria</taxon>
        <taxon>Pseudomonadati</taxon>
        <taxon>Myxococcota</taxon>
        <taxon>Myxococcia</taxon>
        <taxon>Myxococcales</taxon>
        <taxon>Sorangiineae</taxon>
        <taxon>Pendulisporaceae</taxon>
        <taxon>Pendulispora</taxon>
    </lineage>
</organism>
<dbReference type="InterPro" id="IPR012347">
    <property type="entry name" value="Ferritin-like"/>
</dbReference>
<dbReference type="EMBL" id="CP089982">
    <property type="protein sequence ID" value="WXA91674.1"/>
    <property type="molecule type" value="Genomic_DNA"/>
</dbReference>
<evidence type="ECO:0000313" key="3">
    <source>
        <dbReference type="Proteomes" id="UP001379533"/>
    </source>
</evidence>
<evidence type="ECO:0000313" key="2">
    <source>
        <dbReference type="EMBL" id="WXA91674.1"/>
    </source>
</evidence>
<keyword evidence="3" id="KW-1185">Reference proteome</keyword>
<name>A0ABZ2K4F2_9BACT</name>
<feature type="domain" description="DUF2383" evidence="1">
    <location>
        <begin position="14"/>
        <end position="122"/>
    </location>
</feature>
<dbReference type="InterPro" id="IPR016920">
    <property type="entry name" value="UCP029477"/>
</dbReference>
<dbReference type="InterPro" id="IPR019052">
    <property type="entry name" value="DUF2383"/>
</dbReference>
<protein>
    <submittedName>
        <fullName evidence="2">PA2169 family four-helix-bundle protein</fullName>
    </submittedName>
</protein>
<dbReference type="PIRSF" id="PIRSF029477">
    <property type="entry name" value="UCP029477"/>
    <property type="match status" value="1"/>
</dbReference>
<dbReference type="RefSeq" id="WP_394842295.1">
    <property type="nucleotide sequence ID" value="NZ_CP089982.1"/>
</dbReference>